<dbReference type="AlphaFoldDB" id="V2UJS8"/>
<sequence length="249" mass="29382">MHLPFEILVVIGIVGFYIYDSAYLYFYNEFNLTKGLFKHFNAQPSSKKLNFLHRYLVLPNLFLPHHLTFKCTWNVKKLELLMHVDDIHFINTISKILKPLQFVNILLFMLTLFCLPVIFWFQGGYTLLAITIILIYLLNIMTLITISIQRKVLKLSWSKLFQFLLDVLLCPPFALNILRKISLNYKVQTDGLLIVESMLNPEDYQTFLDNILKEIHVLKMASSEKDLVLLEFKEQQIHAFKHIESNRKE</sequence>
<gene>
    <name evidence="2" type="ORF">F990_02286</name>
</gene>
<evidence type="ECO:0000313" key="2">
    <source>
        <dbReference type="EMBL" id="ESK54978.1"/>
    </source>
</evidence>
<keyword evidence="1" id="KW-0472">Membrane</keyword>
<feature type="transmembrane region" description="Helical" evidence="1">
    <location>
        <begin position="6"/>
        <end position="26"/>
    </location>
</feature>
<comment type="caution">
    <text evidence="2">The sequence shown here is derived from an EMBL/GenBank/DDBJ whole genome shotgun (WGS) entry which is preliminary data.</text>
</comment>
<dbReference type="EMBL" id="AYEV01000023">
    <property type="protein sequence ID" value="ESK54978.1"/>
    <property type="molecule type" value="Genomic_DNA"/>
</dbReference>
<reference evidence="2 3" key="1">
    <citation type="submission" date="2013-10" db="EMBL/GenBank/DDBJ databases">
        <title>The Genome Sequence of Acinetobacter tjernbergiae CIP107465.</title>
        <authorList>
            <consortium name="The Broad Institute Genomics Platform"/>
            <consortium name="The Broad Institute Genome Sequencing Center for Infectious Disease"/>
            <person name="Cerqueira G."/>
            <person name="Feldgarden M."/>
            <person name="Courvalin P."/>
            <person name="Grillot-Courvalin C."/>
            <person name="Clermont D."/>
            <person name="Rocha E."/>
            <person name="Yoon E.-J."/>
            <person name="Nemec A."/>
            <person name="Young S.K."/>
            <person name="Zeng Q."/>
            <person name="Gargeya S."/>
            <person name="Fitzgerald M."/>
            <person name="Abouelleil A."/>
            <person name="Alvarado L."/>
            <person name="Berlin A.M."/>
            <person name="Chapman S.B."/>
            <person name="Gainer-Dewar J."/>
            <person name="Goldberg J."/>
            <person name="Gnerre S."/>
            <person name="Griggs A."/>
            <person name="Gujja S."/>
            <person name="Hansen M."/>
            <person name="Howarth C."/>
            <person name="Imamovic A."/>
            <person name="Ireland A."/>
            <person name="Larimer J."/>
            <person name="McCowan C."/>
            <person name="Murphy C."/>
            <person name="Pearson M."/>
            <person name="Poon T.W."/>
            <person name="Priest M."/>
            <person name="Roberts A."/>
            <person name="Saif S."/>
            <person name="Shea T."/>
            <person name="Sykes S."/>
            <person name="Wortman J."/>
            <person name="Nusbaum C."/>
            <person name="Birren B."/>
        </authorList>
    </citation>
    <scope>NUCLEOTIDE SEQUENCE [LARGE SCALE GENOMIC DNA]</scope>
    <source>
        <strain evidence="2 3">CIP 107465</strain>
    </source>
</reference>
<proteinExistence type="predicted"/>
<dbReference type="OrthoDB" id="6023294at2"/>
<feature type="transmembrane region" description="Helical" evidence="1">
    <location>
        <begin position="127"/>
        <end position="148"/>
    </location>
</feature>
<dbReference type="Proteomes" id="UP000017404">
    <property type="component" value="Unassembled WGS sequence"/>
</dbReference>
<name>V2UJS8_9GAMM</name>
<accession>V2UJS8</accession>
<keyword evidence="1" id="KW-0812">Transmembrane</keyword>
<dbReference type="eggNOG" id="ENOG5033J6J">
    <property type="taxonomic scope" value="Bacteria"/>
</dbReference>
<protein>
    <submittedName>
        <fullName evidence="2">Uncharacterized protein</fullName>
    </submittedName>
</protein>
<evidence type="ECO:0000313" key="3">
    <source>
        <dbReference type="Proteomes" id="UP000017404"/>
    </source>
</evidence>
<keyword evidence="1" id="KW-1133">Transmembrane helix</keyword>
<feature type="transmembrane region" description="Helical" evidence="1">
    <location>
        <begin position="102"/>
        <end position="121"/>
    </location>
</feature>
<evidence type="ECO:0000256" key="1">
    <source>
        <dbReference type="SAM" id="Phobius"/>
    </source>
</evidence>
<dbReference type="PATRIC" id="fig|1120928.5.peg.2311"/>
<organism evidence="2 3">
    <name type="scientific">Acinetobacter tjernbergiae DSM 14971 = CIP 107465</name>
    <dbReference type="NCBI Taxonomy" id="1120928"/>
    <lineage>
        <taxon>Bacteria</taxon>
        <taxon>Pseudomonadati</taxon>
        <taxon>Pseudomonadota</taxon>
        <taxon>Gammaproteobacteria</taxon>
        <taxon>Moraxellales</taxon>
        <taxon>Moraxellaceae</taxon>
        <taxon>Acinetobacter</taxon>
    </lineage>
</organism>
<keyword evidence="3" id="KW-1185">Reference proteome</keyword>